<dbReference type="OrthoDB" id="359492at2157"/>
<sequence length="375" mass="41133">MSSGRTKYLVIGLIAMLFNSTYQYSWNAYEPLIMKDLNANIVQVELAFTLFVILSTMTQILSGYLADLYGPRLVGIPASLLMSCSLILSSIVSNINLFYITWSLGSIGVGILFGLSLNLAIKWFEDKRGLASGLVSMGFGIGGAIANPFILHFTTYREPMLLIGILALVTVPILYVFAKYPKNVKGRDPVAIIKERNFWLVYLSFSLIAVPLLLSSSSLSVIGRFMSLTKYSTLIVLFPTANGIGRPIIGFISDKIGRTKGIILINVLMILAVILLIISIFQSLIMLLFIGIILIGMMGGASLPIYMSFIGDLYGAKFSTSNTAILYTGKAISGVLGSTTFIILYVNYGYFSLYFILLLTFVSLISIMIIRISHK</sequence>
<dbReference type="InterPro" id="IPR050327">
    <property type="entry name" value="Proton-linked_MCT"/>
</dbReference>
<protein>
    <submittedName>
        <fullName evidence="3">MFS-type transporter</fullName>
    </submittedName>
</protein>
<dbReference type="Pfam" id="PF07690">
    <property type="entry name" value="MFS_1"/>
    <property type="match status" value="1"/>
</dbReference>
<feature type="domain" description="Major facilitator superfamily (MFS) profile" evidence="2">
    <location>
        <begin position="5"/>
        <end position="375"/>
    </location>
</feature>
<feature type="transmembrane region" description="Helical" evidence="1">
    <location>
        <begin position="323"/>
        <end position="345"/>
    </location>
</feature>
<feature type="transmembrane region" description="Helical" evidence="1">
    <location>
        <begin position="46"/>
        <end position="66"/>
    </location>
</feature>
<dbReference type="Proteomes" id="UP000694018">
    <property type="component" value="Chromosome"/>
</dbReference>
<feature type="transmembrane region" description="Helical" evidence="1">
    <location>
        <begin position="351"/>
        <end position="370"/>
    </location>
</feature>
<dbReference type="RefSeq" id="WP_218265883.1">
    <property type="nucleotide sequence ID" value="NZ_CP077717.1"/>
</dbReference>
<keyword evidence="1" id="KW-1133">Transmembrane helix</keyword>
<dbReference type="PANTHER" id="PTHR11360:SF304">
    <property type="entry name" value="MFS DOMAIN-CONTAINING PROTEIN"/>
    <property type="match status" value="1"/>
</dbReference>
<keyword evidence="1" id="KW-0812">Transmembrane</keyword>
<dbReference type="PROSITE" id="PS50850">
    <property type="entry name" value="MFS"/>
    <property type="match status" value="1"/>
</dbReference>
<feature type="transmembrane region" description="Helical" evidence="1">
    <location>
        <begin position="261"/>
        <end position="281"/>
    </location>
</feature>
<feature type="transmembrane region" description="Helical" evidence="1">
    <location>
        <begin position="199"/>
        <end position="219"/>
    </location>
</feature>
<feature type="transmembrane region" description="Helical" evidence="1">
    <location>
        <begin position="73"/>
        <end position="93"/>
    </location>
</feature>
<evidence type="ECO:0000313" key="4">
    <source>
        <dbReference type="Proteomes" id="UP000694018"/>
    </source>
</evidence>
<dbReference type="KEGG" id="sshi:J5U23_01770"/>
<reference evidence="3" key="1">
    <citation type="journal article" date="2021" name="Environ. Microbiol.">
        <title>New insights into the diversity and evolution of the archaeal mobilome from three complete genomes of Saccharolobus shibatae.</title>
        <authorList>
            <person name="Medvedeva S."/>
            <person name="Brandt D."/>
            <person name="Cvirkaite-Krupovic V."/>
            <person name="Liu Y."/>
            <person name="Severinov K."/>
            <person name="Ishino S."/>
            <person name="Ishino Y."/>
            <person name="Prangishvili D."/>
            <person name="Kalinowski J."/>
            <person name="Krupovic M."/>
        </authorList>
    </citation>
    <scope>NUCLEOTIDE SEQUENCE</scope>
    <source>
        <strain evidence="3">B12</strain>
    </source>
</reference>
<dbReference type="InterPro" id="IPR020846">
    <property type="entry name" value="MFS_dom"/>
</dbReference>
<feature type="transmembrane region" description="Helical" evidence="1">
    <location>
        <begin position="160"/>
        <end position="178"/>
    </location>
</feature>
<evidence type="ECO:0000259" key="2">
    <source>
        <dbReference type="PROSITE" id="PS50850"/>
    </source>
</evidence>
<dbReference type="AlphaFoldDB" id="A0A8F5BPF5"/>
<name>A0A8F5BPF5_SACSH</name>
<dbReference type="GO" id="GO:0022857">
    <property type="term" value="F:transmembrane transporter activity"/>
    <property type="evidence" value="ECO:0007669"/>
    <property type="project" value="InterPro"/>
</dbReference>
<proteinExistence type="predicted"/>
<dbReference type="PANTHER" id="PTHR11360">
    <property type="entry name" value="MONOCARBOXYLATE TRANSPORTER"/>
    <property type="match status" value="1"/>
</dbReference>
<keyword evidence="1" id="KW-0472">Membrane</keyword>
<dbReference type="EMBL" id="CP077717">
    <property type="protein sequence ID" value="QXJ28901.1"/>
    <property type="molecule type" value="Genomic_DNA"/>
</dbReference>
<feature type="transmembrane region" description="Helical" evidence="1">
    <location>
        <begin position="7"/>
        <end position="26"/>
    </location>
</feature>
<feature type="transmembrane region" description="Helical" evidence="1">
    <location>
        <begin position="287"/>
        <end position="311"/>
    </location>
</feature>
<dbReference type="InterPro" id="IPR011701">
    <property type="entry name" value="MFS"/>
</dbReference>
<dbReference type="GeneID" id="65563288"/>
<evidence type="ECO:0000313" key="3">
    <source>
        <dbReference type="EMBL" id="QXJ28901.1"/>
    </source>
</evidence>
<accession>A0A8F5BPF5</accession>
<feature type="transmembrane region" description="Helical" evidence="1">
    <location>
        <begin position="231"/>
        <end position="249"/>
    </location>
</feature>
<gene>
    <name evidence="3" type="ORF">J5U23_01770</name>
</gene>
<evidence type="ECO:0000256" key="1">
    <source>
        <dbReference type="SAM" id="Phobius"/>
    </source>
</evidence>
<feature type="transmembrane region" description="Helical" evidence="1">
    <location>
        <begin position="133"/>
        <end position="154"/>
    </location>
</feature>
<organism evidence="3 4">
    <name type="scientific">Saccharolobus shibatae (strain ATCC 51178 / DSM 5389 / JCM 8931 / NBRC 15437 / B12)</name>
    <name type="common">Sulfolobus shibatae</name>
    <dbReference type="NCBI Taxonomy" id="523848"/>
    <lineage>
        <taxon>Archaea</taxon>
        <taxon>Thermoproteota</taxon>
        <taxon>Thermoprotei</taxon>
        <taxon>Sulfolobales</taxon>
        <taxon>Sulfolobaceae</taxon>
        <taxon>Saccharolobus</taxon>
    </lineage>
</organism>
<feature type="transmembrane region" description="Helical" evidence="1">
    <location>
        <begin position="99"/>
        <end position="121"/>
    </location>
</feature>